<proteinExistence type="predicted"/>
<feature type="region of interest" description="Disordered" evidence="1">
    <location>
        <begin position="1"/>
        <end position="26"/>
    </location>
</feature>
<accession>A0A1P8WPL7</accession>
<gene>
    <name evidence="2" type="ORF">Fuma_05662</name>
</gene>
<dbReference type="AlphaFoldDB" id="A0A1P8WPL7"/>
<protein>
    <submittedName>
        <fullName evidence="2">Uncharacterized protein</fullName>
    </submittedName>
</protein>
<organism evidence="2 3">
    <name type="scientific">Fuerstiella marisgermanici</name>
    <dbReference type="NCBI Taxonomy" id="1891926"/>
    <lineage>
        <taxon>Bacteria</taxon>
        <taxon>Pseudomonadati</taxon>
        <taxon>Planctomycetota</taxon>
        <taxon>Planctomycetia</taxon>
        <taxon>Planctomycetales</taxon>
        <taxon>Planctomycetaceae</taxon>
        <taxon>Fuerstiella</taxon>
    </lineage>
</organism>
<name>A0A1P8WPL7_9PLAN</name>
<keyword evidence="3" id="KW-1185">Reference proteome</keyword>
<evidence type="ECO:0000313" key="3">
    <source>
        <dbReference type="Proteomes" id="UP000187735"/>
    </source>
</evidence>
<sequence>MSSTTNDAAGCLTTSVPKGCDDSSRSAASSFLDDICRLVTLPCISTTGVTTCPPKFSDRF</sequence>
<evidence type="ECO:0000256" key="1">
    <source>
        <dbReference type="SAM" id="MobiDB-lite"/>
    </source>
</evidence>
<reference evidence="2 3" key="1">
    <citation type="journal article" date="2016" name="Front. Microbiol.">
        <title>Fuerstia marisgermanicae gen. nov., sp. nov., an Unusual Member of the Phylum Planctomycetes from the German Wadden Sea.</title>
        <authorList>
            <person name="Kohn T."/>
            <person name="Heuer A."/>
            <person name="Jogler M."/>
            <person name="Vollmers J."/>
            <person name="Boedeker C."/>
            <person name="Bunk B."/>
            <person name="Rast P."/>
            <person name="Borchert D."/>
            <person name="Glockner I."/>
            <person name="Freese H.M."/>
            <person name="Klenk H.P."/>
            <person name="Overmann J."/>
            <person name="Kaster A.K."/>
            <person name="Rohde M."/>
            <person name="Wiegand S."/>
            <person name="Jogler C."/>
        </authorList>
    </citation>
    <scope>NUCLEOTIDE SEQUENCE [LARGE SCALE GENOMIC DNA]</scope>
    <source>
        <strain evidence="2 3">NH11</strain>
    </source>
</reference>
<evidence type="ECO:0000313" key="2">
    <source>
        <dbReference type="EMBL" id="APZ95999.1"/>
    </source>
</evidence>
<dbReference type="EMBL" id="CP017641">
    <property type="protein sequence ID" value="APZ95999.1"/>
    <property type="molecule type" value="Genomic_DNA"/>
</dbReference>
<feature type="compositionally biased region" description="Polar residues" evidence="1">
    <location>
        <begin position="1"/>
        <end position="16"/>
    </location>
</feature>
<dbReference type="STRING" id="1891926.Fuma_05662"/>
<dbReference type="KEGG" id="fmr:Fuma_05662"/>
<dbReference type="Proteomes" id="UP000187735">
    <property type="component" value="Chromosome"/>
</dbReference>